<name>A0A8J2PE81_9HEXA</name>
<feature type="domain" description="CRAL-TRIO" evidence="2">
    <location>
        <begin position="34"/>
        <end position="207"/>
    </location>
</feature>
<dbReference type="EMBL" id="CAJVCH010260398">
    <property type="protein sequence ID" value="CAG7733986.1"/>
    <property type="molecule type" value="Genomic_DNA"/>
</dbReference>
<accession>A0A8J2PE81</accession>
<keyword evidence="4" id="KW-1185">Reference proteome</keyword>
<dbReference type="PROSITE" id="PS50191">
    <property type="entry name" value="CRAL_TRIO"/>
    <property type="match status" value="1"/>
</dbReference>
<dbReference type="AlphaFoldDB" id="A0A8J2PE81"/>
<organism evidence="3 4">
    <name type="scientific">Allacma fusca</name>
    <dbReference type="NCBI Taxonomy" id="39272"/>
    <lineage>
        <taxon>Eukaryota</taxon>
        <taxon>Metazoa</taxon>
        <taxon>Ecdysozoa</taxon>
        <taxon>Arthropoda</taxon>
        <taxon>Hexapoda</taxon>
        <taxon>Collembola</taxon>
        <taxon>Symphypleona</taxon>
        <taxon>Sminthuridae</taxon>
        <taxon>Allacma</taxon>
    </lineage>
</organism>
<dbReference type="Proteomes" id="UP000708208">
    <property type="component" value="Unassembled WGS sequence"/>
</dbReference>
<evidence type="ECO:0000313" key="3">
    <source>
        <dbReference type="EMBL" id="CAG7733986.1"/>
    </source>
</evidence>
<proteinExistence type="predicted"/>
<evidence type="ECO:0000256" key="1">
    <source>
        <dbReference type="SAM" id="SignalP"/>
    </source>
</evidence>
<dbReference type="Pfam" id="PF00650">
    <property type="entry name" value="CRAL_TRIO"/>
    <property type="match status" value="1"/>
</dbReference>
<dbReference type="PANTHER" id="PTHR23324:SF83">
    <property type="entry name" value="SEC14-LIKE PROTEIN 2"/>
    <property type="match status" value="1"/>
</dbReference>
<evidence type="ECO:0000259" key="2">
    <source>
        <dbReference type="PROSITE" id="PS50191"/>
    </source>
</evidence>
<reference evidence="3" key="1">
    <citation type="submission" date="2021-06" db="EMBL/GenBank/DDBJ databases">
        <authorList>
            <person name="Hodson N. C."/>
            <person name="Mongue J. A."/>
            <person name="Jaron S. K."/>
        </authorList>
    </citation>
    <scope>NUCLEOTIDE SEQUENCE</scope>
</reference>
<dbReference type="SMART" id="SM00516">
    <property type="entry name" value="SEC14"/>
    <property type="match status" value="1"/>
</dbReference>
<dbReference type="PANTHER" id="PTHR23324">
    <property type="entry name" value="SEC14 RELATED PROTEIN"/>
    <property type="match status" value="1"/>
</dbReference>
<keyword evidence="1" id="KW-0732">Signal</keyword>
<feature type="signal peptide" evidence="1">
    <location>
        <begin position="1"/>
        <end position="21"/>
    </location>
</feature>
<dbReference type="InterPro" id="IPR051064">
    <property type="entry name" value="SEC14/CRAL-TRIO_domain"/>
</dbReference>
<dbReference type="CDD" id="cd00170">
    <property type="entry name" value="SEC14"/>
    <property type="match status" value="1"/>
</dbReference>
<dbReference type="OrthoDB" id="6490749at2759"/>
<dbReference type="GO" id="GO:0005737">
    <property type="term" value="C:cytoplasm"/>
    <property type="evidence" value="ECO:0007669"/>
    <property type="project" value="TreeGrafter"/>
</dbReference>
<protein>
    <recommendedName>
        <fullName evidence="2">CRAL-TRIO domain-containing protein</fullName>
    </recommendedName>
</protein>
<comment type="caution">
    <text evidence="3">The sequence shown here is derived from an EMBL/GenBank/DDBJ whole genome shotgun (WGS) entry which is preliminary data.</text>
</comment>
<sequence>MILQIFLKISSLLLLCSVVTATNLTDAEILAYEPPKEILKNIPYYLSGYDEDGAPIFVVEMGKYDLRTIVENGGENAKALDIYLDQIFLSMAETGEKSPAKQFDIIIDLEGFDIRQASHFPTVQMIISKFTRFEQVVGKGAMKQGWIVNANFIWERVWQLASPLLGALVNNIEIYGTNKEIWKPKLLKELPRDQLPEWYGGVAGHKPVQILG</sequence>
<feature type="chain" id="PRO_5035164924" description="CRAL-TRIO domain-containing protein" evidence="1">
    <location>
        <begin position="22"/>
        <end position="212"/>
    </location>
</feature>
<evidence type="ECO:0000313" key="4">
    <source>
        <dbReference type="Proteomes" id="UP000708208"/>
    </source>
</evidence>
<gene>
    <name evidence="3" type="ORF">AFUS01_LOCUS22399</name>
</gene>
<dbReference type="InterPro" id="IPR001251">
    <property type="entry name" value="CRAL-TRIO_dom"/>
</dbReference>